<name>A0A5C8KH93_9GAMM</name>
<keyword evidence="11" id="KW-1185">Reference proteome</keyword>
<comment type="cofactor">
    <cofactor evidence="9">
        <name>heme</name>
        <dbReference type="ChEBI" id="CHEBI:30413"/>
    </cofactor>
    <text evidence="9">Binds 1 heme group per subunit.</text>
</comment>
<evidence type="ECO:0000256" key="6">
    <source>
        <dbReference type="ARBA" id="ARBA00023004"/>
    </source>
</evidence>
<comment type="subunit">
    <text evidence="1 9">Homotetramer.</text>
</comment>
<keyword evidence="7 9" id="KW-0823">Tryptophan catabolism</keyword>
<protein>
    <recommendedName>
        <fullName evidence="9">Tryptophan 2,3-dioxygenase</fullName>
        <shortName evidence="9">TDO</shortName>
        <ecNumber evidence="9">1.13.11.11</ecNumber>
    </recommendedName>
    <alternativeName>
        <fullName evidence="9">Tryptamin 2,3-dioxygenase</fullName>
    </alternativeName>
    <alternativeName>
        <fullName evidence="9">Tryptophan oxygenase</fullName>
        <shortName evidence="9">TO</shortName>
        <shortName evidence="9">TRPO</shortName>
    </alternativeName>
    <alternativeName>
        <fullName evidence="9">Tryptophan pyrrolase</fullName>
    </alternativeName>
    <alternativeName>
        <fullName evidence="9">Tryptophanase</fullName>
    </alternativeName>
</protein>
<dbReference type="GO" id="GO:0004833">
    <property type="term" value="F:L-tryptophan 2,3-dioxygenase activity"/>
    <property type="evidence" value="ECO:0007669"/>
    <property type="project" value="UniProtKB-UniRule"/>
</dbReference>
<keyword evidence="6 9" id="KW-0408">Iron</keyword>
<evidence type="ECO:0000256" key="7">
    <source>
        <dbReference type="ARBA" id="ARBA00023079"/>
    </source>
</evidence>
<evidence type="ECO:0000256" key="3">
    <source>
        <dbReference type="ARBA" id="ARBA00022723"/>
    </source>
</evidence>
<evidence type="ECO:0000256" key="9">
    <source>
        <dbReference type="HAMAP-Rule" id="MF_01972"/>
    </source>
</evidence>
<evidence type="ECO:0000256" key="2">
    <source>
        <dbReference type="ARBA" id="ARBA00022617"/>
    </source>
</evidence>
<dbReference type="GO" id="GO:0019442">
    <property type="term" value="P:L-tryptophan catabolic process to acetyl-CoA"/>
    <property type="evidence" value="ECO:0007669"/>
    <property type="project" value="TreeGrafter"/>
</dbReference>
<feature type="binding site" evidence="9">
    <location>
        <begin position="51"/>
        <end position="55"/>
    </location>
    <ligand>
        <name>substrate</name>
    </ligand>
</feature>
<dbReference type="InterPro" id="IPR004981">
    <property type="entry name" value="Trp_2_3_dOase"/>
</dbReference>
<comment type="caution">
    <text evidence="10">The sequence shown here is derived from an EMBL/GenBank/DDBJ whole genome shotgun (WGS) entry which is preliminary data.</text>
</comment>
<dbReference type="UniPathway" id="UPA00333">
    <property type="reaction ID" value="UER00453"/>
</dbReference>
<evidence type="ECO:0000313" key="10">
    <source>
        <dbReference type="EMBL" id="TXK59835.1"/>
    </source>
</evidence>
<proteinExistence type="inferred from homology"/>
<dbReference type="Gene3D" id="1.20.58.480">
    <property type="match status" value="1"/>
</dbReference>
<gene>
    <name evidence="9 10" type="primary">kynA</name>
    <name evidence="10" type="ORF">FU658_12885</name>
</gene>
<keyword evidence="3 9" id="KW-0479">Metal-binding</keyword>
<feature type="binding site" evidence="9">
    <location>
        <position position="113"/>
    </location>
    <ligand>
        <name>substrate</name>
    </ligand>
</feature>
<keyword evidence="5 9" id="KW-0560">Oxidoreductase</keyword>
<evidence type="ECO:0000256" key="4">
    <source>
        <dbReference type="ARBA" id="ARBA00022964"/>
    </source>
</evidence>
<dbReference type="InterPro" id="IPR037217">
    <property type="entry name" value="Trp/Indoleamine_2_3_dOase-like"/>
</dbReference>
<evidence type="ECO:0000313" key="11">
    <source>
        <dbReference type="Proteomes" id="UP000321248"/>
    </source>
</evidence>
<dbReference type="SUPFAM" id="SSF140959">
    <property type="entry name" value="Indolic compounds 2,3-dioxygenase-like"/>
    <property type="match status" value="1"/>
</dbReference>
<dbReference type="Proteomes" id="UP000321248">
    <property type="component" value="Unassembled WGS sequence"/>
</dbReference>
<comment type="similarity">
    <text evidence="9">Belongs to the tryptophan 2,3-dioxygenase family.</text>
</comment>
<comment type="function">
    <text evidence="9">Heme-dependent dioxygenase that catalyzes the oxidative cleavage of the L-tryptophan (L-Trp) pyrrole ring and converts L-tryptophan to N-formyl-L-kynurenine. Catalyzes the oxidative cleavage of the indole moiety.</text>
</comment>
<feature type="binding site" evidence="9">
    <location>
        <position position="254"/>
    </location>
    <ligand>
        <name>substrate</name>
    </ligand>
</feature>
<dbReference type="NCBIfam" id="TIGR03036">
    <property type="entry name" value="trp_2_3_diox"/>
    <property type="match status" value="1"/>
</dbReference>
<dbReference type="HAMAP" id="MF_01972">
    <property type="entry name" value="T23O"/>
    <property type="match status" value="1"/>
</dbReference>
<comment type="catalytic activity">
    <reaction evidence="8 9">
        <text>L-tryptophan + O2 = N-formyl-L-kynurenine</text>
        <dbReference type="Rhea" id="RHEA:24536"/>
        <dbReference type="ChEBI" id="CHEBI:15379"/>
        <dbReference type="ChEBI" id="CHEBI:57912"/>
        <dbReference type="ChEBI" id="CHEBI:58629"/>
        <dbReference type="EC" id="1.13.11.11"/>
    </reaction>
</comment>
<dbReference type="RefSeq" id="WP_147892449.1">
    <property type="nucleotide sequence ID" value="NZ_VRTS01000010.1"/>
</dbReference>
<dbReference type="FunFam" id="1.20.58.480:FF:000001">
    <property type="entry name" value="Tryptophan 2,3-dioxygenase"/>
    <property type="match status" value="1"/>
</dbReference>
<dbReference type="GO" id="GO:0046872">
    <property type="term" value="F:metal ion binding"/>
    <property type="evidence" value="ECO:0007669"/>
    <property type="project" value="UniProtKB-KW"/>
</dbReference>
<dbReference type="OrthoDB" id="9776847at2"/>
<keyword evidence="4 9" id="KW-0223">Dioxygenase</keyword>
<evidence type="ECO:0000256" key="1">
    <source>
        <dbReference type="ARBA" id="ARBA00011881"/>
    </source>
</evidence>
<organism evidence="10 11">
    <name type="scientific">Alkalisalibacterium limincola</name>
    <dbReference type="NCBI Taxonomy" id="2699169"/>
    <lineage>
        <taxon>Bacteria</taxon>
        <taxon>Pseudomonadati</taxon>
        <taxon>Pseudomonadota</taxon>
        <taxon>Gammaproteobacteria</taxon>
        <taxon>Lysobacterales</taxon>
        <taxon>Lysobacteraceae</taxon>
        <taxon>Alkalisalibacterium</taxon>
    </lineage>
</organism>
<comment type="pathway">
    <text evidence="9">Amino-acid degradation; L-tryptophan degradation via kynurenine pathway; L-kynurenine from L-tryptophan: step 1/2.</text>
</comment>
<dbReference type="PANTHER" id="PTHR10138:SF0">
    <property type="entry name" value="TRYPTOPHAN 2,3-DIOXYGENASE"/>
    <property type="match status" value="1"/>
</dbReference>
<reference evidence="10 11" key="1">
    <citation type="submission" date="2019-08" db="EMBL/GenBank/DDBJ databases">
        <authorList>
            <person name="Karlyshev A.V."/>
        </authorList>
    </citation>
    <scope>NUCLEOTIDE SEQUENCE [LARGE SCALE GENOMIC DNA]</scope>
    <source>
        <strain evidence="10 11">Alg18-2.2</strain>
    </source>
</reference>
<dbReference type="InterPro" id="IPR017485">
    <property type="entry name" value="Trp_2-3-dOase_bac"/>
</dbReference>
<dbReference type="Pfam" id="PF03301">
    <property type="entry name" value="Trp_dioxygenase"/>
    <property type="match status" value="1"/>
</dbReference>
<keyword evidence="2 9" id="KW-0349">Heme</keyword>
<dbReference type="GO" id="GO:0020037">
    <property type="term" value="F:heme binding"/>
    <property type="evidence" value="ECO:0007669"/>
    <property type="project" value="UniProtKB-UniRule"/>
</dbReference>
<dbReference type="EMBL" id="VRTS01000010">
    <property type="protein sequence ID" value="TXK59835.1"/>
    <property type="molecule type" value="Genomic_DNA"/>
</dbReference>
<dbReference type="GO" id="GO:0019441">
    <property type="term" value="P:L-tryptophan catabolic process to kynurenine"/>
    <property type="evidence" value="ECO:0007669"/>
    <property type="project" value="UniProtKB-UniRule"/>
</dbReference>
<dbReference type="AlphaFoldDB" id="A0A5C8KH93"/>
<feature type="binding site" description="axial binding residue" evidence="9">
    <location>
        <position position="240"/>
    </location>
    <ligand>
        <name>heme</name>
        <dbReference type="ChEBI" id="CHEBI:30413"/>
    </ligand>
    <ligandPart>
        <name>Fe</name>
        <dbReference type="ChEBI" id="CHEBI:18248"/>
    </ligandPart>
</feature>
<sequence length="282" mass="32786">MGQDDNQRELESDITIDLRERMSYGGYLKLDVLLSAQSPLSQPPHHDEMLFIVQHQVSELWMKLIIHELREALVALRNDDLGVVQKVLARVKQVQRQLFEQWAVLETLTPSEYLQFRDTLGQSSGFQSLQYRLVEFLLGNKNAAMLKVFEHDEAAHAELSEALNAPSLYDEFLRHLHRQGHAVPGELLERDFSQPHRRTPALVPVFKRIYREHETHWSAYALCEQLVDIEQSFQLWRFRHMKTVERIIGFRRGTGGSSGVGFLKQALELTFFPELLDVRTEL</sequence>
<accession>A0A5C8KH93</accession>
<dbReference type="PANTHER" id="PTHR10138">
    <property type="entry name" value="TRYPTOPHAN 2,3-DIOXYGENASE"/>
    <property type="match status" value="1"/>
</dbReference>
<feature type="binding site" evidence="9">
    <location>
        <position position="117"/>
    </location>
    <ligand>
        <name>substrate</name>
    </ligand>
</feature>
<evidence type="ECO:0000256" key="5">
    <source>
        <dbReference type="ARBA" id="ARBA00023002"/>
    </source>
</evidence>
<dbReference type="EC" id="1.13.11.11" evidence="9"/>
<evidence type="ECO:0000256" key="8">
    <source>
        <dbReference type="ARBA" id="ARBA00050412"/>
    </source>
</evidence>